<name>A0AA41DAT2_9BACT</name>
<sequence>MKTRFLILTVIIALSAYSMEQDKAKLDSIIDTAMQLADTIGTRKTLNEIRFNGWERSEWLDNEYIRTLRKYLDDYNSGKVCNAKLDPYKEQIKGQFVIYDITPYILGGAYIRITFLDMPNRVFSSWVYSNVDEKKEIVESYEFRSISIEEETTDMTKEDILQAIKEMDGLKLW</sequence>
<dbReference type="EMBL" id="JACJMO010000029">
    <property type="protein sequence ID" value="MBM6858544.1"/>
    <property type="molecule type" value="Genomic_DNA"/>
</dbReference>
<evidence type="ECO:0000313" key="1">
    <source>
        <dbReference type="EMBL" id="MBM6858544.1"/>
    </source>
</evidence>
<dbReference type="AlphaFoldDB" id="A0AA41DAT2"/>
<protein>
    <submittedName>
        <fullName evidence="1">Uncharacterized protein</fullName>
    </submittedName>
</protein>
<comment type="caution">
    <text evidence="1">The sequence shown here is derived from an EMBL/GenBank/DDBJ whole genome shotgun (WGS) entry which is preliminary data.</text>
</comment>
<gene>
    <name evidence="1" type="ORF">H6D15_13190</name>
</gene>
<dbReference type="Proteomes" id="UP000698924">
    <property type="component" value="Unassembled WGS sequence"/>
</dbReference>
<keyword evidence="2" id="KW-1185">Reference proteome</keyword>
<dbReference type="RefSeq" id="WP_204972971.1">
    <property type="nucleotide sequence ID" value="NZ_JAAZTS010000028.1"/>
</dbReference>
<proteinExistence type="predicted"/>
<accession>A0AA41DAT2</accession>
<evidence type="ECO:0000313" key="2">
    <source>
        <dbReference type="Proteomes" id="UP000698924"/>
    </source>
</evidence>
<reference evidence="1 2" key="1">
    <citation type="journal article" date="2021" name="Sci. Rep.">
        <title>The distribution of antibiotic resistance genes in chicken gut microbiota commensals.</title>
        <authorList>
            <person name="Juricova H."/>
            <person name="Matiasovicova J."/>
            <person name="Kubasova T."/>
            <person name="Cejkova D."/>
            <person name="Rychlik I."/>
        </authorList>
    </citation>
    <scope>NUCLEOTIDE SEQUENCE [LARGE SCALE GENOMIC DNA]</scope>
    <source>
        <strain evidence="1 2">An421</strain>
    </source>
</reference>
<organism evidence="1 2">
    <name type="scientific">Caecibacteroides pullorum</name>
    <dbReference type="NCBI Taxonomy" id="2725562"/>
    <lineage>
        <taxon>Bacteria</taxon>
        <taxon>Pseudomonadati</taxon>
        <taxon>Bacteroidota</taxon>
        <taxon>Bacteroidia</taxon>
        <taxon>Bacteroidales</taxon>
        <taxon>Bacteroidaceae</taxon>
        <taxon>Caecibacteroides</taxon>
    </lineage>
</organism>